<dbReference type="InterPro" id="IPR050796">
    <property type="entry name" value="SCF_F-box_component"/>
</dbReference>
<gene>
    <name evidence="3" type="ORF">CURHAP_LOCUS18403</name>
</gene>
<keyword evidence="1" id="KW-1133">Transmembrane helix</keyword>
<evidence type="ECO:0000313" key="3">
    <source>
        <dbReference type="EMBL" id="CAB4271932.1"/>
    </source>
</evidence>
<dbReference type="NCBIfam" id="TIGR01640">
    <property type="entry name" value="F_box_assoc_1"/>
    <property type="match status" value="1"/>
</dbReference>
<evidence type="ECO:0000313" key="4">
    <source>
        <dbReference type="Proteomes" id="UP000507222"/>
    </source>
</evidence>
<accession>A0A6J5U7L9</accession>
<feature type="domain" description="F-box associated beta-propeller type 1" evidence="2">
    <location>
        <begin position="28"/>
        <end position="170"/>
    </location>
</feature>
<dbReference type="AlphaFoldDB" id="A0A6J5U7L9"/>
<evidence type="ECO:0000259" key="2">
    <source>
        <dbReference type="Pfam" id="PF07734"/>
    </source>
</evidence>
<dbReference type="PANTHER" id="PTHR31672">
    <property type="entry name" value="BNACNNG10540D PROTEIN"/>
    <property type="match status" value="1"/>
</dbReference>
<dbReference type="InterPro" id="IPR006527">
    <property type="entry name" value="F-box-assoc_dom_typ1"/>
</dbReference>
<sequence>MPLLVLAMDCFACRILFLYIYGIPPSATYVVAIGFGFHRSKNDYKIVRVMRFERKEFEVEVYSLRLNSWRRISAVPPDVSVSEDECAFLNGVVYWSTREPFQGSTFILSFDFGSEEFRRIMLPHEVRIMLHHERTSFRHIHIRVFEKSLSFFHRRRQDGQPGWFYDVWVLEMDTWKKTCTIFLPERGCVPGPLAFTGNGRFLMVMTGTFSKGPYLVLYDPEAHQTTNTGIKMMKPCGYVDAYIESLILLK</sequence>
<proteinExistence type="predicted"/>
<organism evidence="3 4">
    <name type="scientific">Prunus armeniaca</name>
    <name type="common">Apricot</name>
    <name type="synonym">Armeniaca vulgaris</name>
    <dbReference type="NCBI Taxonomy" id="36596"/>
    <lineage>
        <taxon>Eukaryota</taxon>
        <taxon>Viridiplantae</taxon>
        <taxon>Streptophyta</taxon>
        <taxon>Embryophyta</taxon>
        <taxon>Tracheophyta</taxon>
        <taxon>Spermatophyta</taxon>
        <taxon>Magnoliopsida</taxon>
        <taxon>eudicotyledons</taxon>
        <taxon>Gunneridae</taxon>
        <taxon>Pentapetalae</taxon>
        <taxon>rosids</taxon>
        <taxon>fabids</taxon>
        <taxon>Rosales</taxon>
        <taxon>Rosaceae</taxon>
        <taxon>Amygdaloideae</taxon>
        <taxon>Amygdaleae</taxon>
        <taxon>Prunus</taxon>
    </lineage>
</organism>
<feature type="transmembrane region" description="Helical" evidence="1">
    <location>
        <begin position="15"/>
        <end position="37"/>
    </location>
</feature>
<evidence type="ECO:0000256" key="1">
    <source>
        <dbReference type="SAM" id="Phobius"/>
    </source>
</evidence>
<keyword evidence="1" id="KW-0472">Membrane</keyword>
<dbReference type="PANTHER" id="PTHR31672:SF10">
    <property type="entry name" value="F-BOX DOMAIN-CONTAINING PROTEIN"/>
    <property type="match status" value="1"/>
</dbReference>
<dbReference type="Proteomes" id="UP000507222">
    <property type="component" value="Unassembled WGS sequence"/>
</dbReference>
<protein>
    <recommendedName>
        <fullName evidence="2">F-box associated beta-propeller type 1 domain-containing protein</fullName>
    </recommendedName>
</protein>
<reference evidence="3 4" key="1">
    <citation type="submission" date="2020-05" db="EMBL/GenBank/DDBJ databases">
        <authorList>
            <person name="Campoy J."/>
            <person name="Schneeberger K."/>
            <person name="Spophaly S."/>
        </authorList>
    </citation>
    <scope>NUCLEOTIDE SEQUENCE [LARGE SCALE GENOMIC DNA]</scope>
    <source>
        <strain evidence="3">PruArmRojPasFocal</strain>
    </source>
</reference>
<dbReference type="InterPro" id="IPR017451">
    <property type="entry name" value="F-box-assoc_interact_dom"/>
</dbReference>
<name>A0A6J5U7L9_PRUAR</name>
<dbReference type="EMBL" id="CAEKDK010000003">
    <property type="protein sequence ID" value="CAB4271932.1"/>
    <property type="molecule type" value="Genomic_DNA"/>
</dbReference>
<keyword evidence="1" id="KW-0812">Transmembrane</keyword>
<dbReference type="Pfam" id="PF07734">
    <property type="entry name" value="FBA_1"/>
    <property type="match status" value="1"/>
</dbReference>